<reference evidence="3 4" key="1">
    <citation type="submission" date="2017-10" db="EMBL/GenBank/DDBJ databases">
        <title>A novel species of cold-tolerant Malassezia isolated from bats.</title>
        <authorList>
            <person name="Lorch J.M."/>
            <person name="Palmer J.M."/>
            <person name="Vanderwolf K.J."/>
            <person name="Schmidt K.Z."/>
            <person name="Verant M.L."/>
            <person name="Weller T.J."/>
            <person name="Blehert D.S."/>
        </authorList>
    </citation>
    <scope>NUCLEOTIDE SEQUENCE [LARGE SCALE GENOMIC DNA]</scope>
    <source>
        <strain evidence="3 4">NWHC:44797-103</strain>
    </source>
</reference>
<proteinExistence type="predicted"/>
<sequence>MQYGGALLVRCSPWVLLALLSVVAADTYPYSTTYVPKPSMLPQKSEQQQEGTNACGTGDNPNSDCQNVYFNSAKDFCLWAPSGPETVGIGEAERHVVSYCTKSGRGTRLIPPGTLKSVHYVRTPHYVQVSGTGNFANMHISAQGGGGELDPHGQDGLGNPIGGLVFSTAFGRGFEQVHEWMSFMDDKTYCFRACMDSDLAYEYCKNTYDELGCNFNMPTGPDQPDVFESCEGADADVVGLYTDNGVVSTFLQSQTLLPGIKVPPPKAPQPINKCSPFQSTKLHGSLKQPFRNVTWNNPLIKSNLSKSNLKSSSKSKSSTSTTSSTTSQATSQAPTSVTPAATVKNKPTSTGFPSLSMADHAANLWAPDVRSVFLAAFALVGTLLL</sequence>
<dbReference type="OrthoDB" id="2564904at2759"/>
<name>A0A2N1JGJ2_9BASI</name>
<dbReference type="STRING" id="2020962.A0A2N1JGJ2"/>
<evidence type="ECO:0000313" key="4">
    <source>
        <dbReference type="Proteomes" id="UP000232875"/>
    </source>
</evidence>
<evidence type="ECO:0008006" key="5">
    <source>
        <dbReference type="Google" id="ProtNLM"/>
    </source>
</evidence>
<feature type="region of interest" description="Disordered" evidence="1">
    <location>
        <begin position="36"/>
        <end position="58"/>
    </location>
</feature>
<protein>
    <recommendedName>
        <fullName evidence="5">Macrofage activating glycoprotein</fullName>
    </recommendedName>
</protein>
<keyword evidence="4" id="KW-1185">Reference proteome</keyword>
<gene>
    <name evidence="3" type="ORF">MVES_000705</name>
</gene>
<dbReference type="AlphaFoldDB" id="A0A2N1JGJ2"/>
<evidence type="ECO:0000313" key="3">
    <source>
        <dbReference type="EMBL" id="PKI85677.1"/>
    </source>
</evidence>
<feature type="compositionally biased region" description="Polar residues" evidence="1">
    <location>
        <begin position="42"/>
        <end position="58"/>
    </location>
</feature>
<evidence type="ECO:0000256" key="2">
    <source>
        <dbReference type="SAM" id="SignalP"/>
    </source>
</evidence>
<organism evidence="3 4">
    <name type="scientific">Malassezia vespertilionis</name>
    <dbReference type="NCBI Taxonomy" id="2020962"/>
    <lineage>
        <taxon>Eukaryota</taxon>
        <taxon>Fungi</taxon>
        <taxon>Dikarya</taxon>
        <taxon>Basidiomycota</taxon>
        <taxon>Ustilaginomycotina</taxon>
        <taxon>Malasseziomycetes</taxon>
        <taxon>Malasseziales</taxon>
        <taxon>Malasseziaceae</taxon>
        <taxon>Malassezia</taxon>
    </lineage>
</organism>
<feature type="compositionally biased region" description="Low complexity" evidence="1">
    <location>
        <begin position="306"/>
        <end position="336"/>
    </location>
</feature>
<accession>A0A2N1JGJ2</accession>
<feature type="signal peptide" evidence="2">
    <location>
        <begin position="1"/>
        <end position="25"/>
    </location>
</feature>
<dbReference type="Proteomes" id="UP000232875">
    <property type="component" value="Unassembled WGS sequence"/>
</dbReference>
<feature type="region of interest" description="Disordered" evidence="1">
    <location>
        <begin position="306"/>
        <end position="347"/>
    </location>
</feature>
<keyword evidence="2" id="KW-0732">Signal</keyword>
<feature type="chain" id="PRO_5014832732" description="Macrofage activating glycoprotein" evidence="2">
    <location>
        <begin position="26"/>
        <end position="385"/>
    </location>
</feature>
<dbReference type="EMBL" id="KZ454987">
    <property type="protein sequence ID" value="PKI85677.1"/>
    <property type="molecule type" value="Genomic_DNA"/>
</dbReference>
<evidence type="ECO:0000256" key="1">
    <source>
        <dbReference type="SAM" id="MobiDB-lite"/>
    </source>
</evidence>